<accession>A0ABR0MIF0</accession>
<dbReference type="PANTHER" id="PTHR47723:SF19">
    <property type="entry name" value="POLYNUCLEOTIDYL TRANSFERASE, RIBONUCLEASE H-LIKE SUPERFAMILY PROTEIN"/>
    <property type="match status" value="1"/>
</dbReference>
<dbReference type="InterPro" id="IPR036397">
    <property type="entry name" value="RNaseH_sf"/>
</dbReference>
<sequence length="170" mass="19111">MQGKLLSNVERFRRGLSDDPSCHIYRHDLEDVIHILRDCPAAKDVWSQFYSTSQVDSSVGTEITSEAHLSEEQVYINTDGAVHLDSSFAAARGVVRDKSGNWITGFHRFLGKFSIFDAELWGILGGLKLVQRRGYDQILIYSDCLKVVKAIIGRSTTNSNSALIRRIHNI</sequence>
<evidence type="ECO:0000259" key="1">
    <source>
        <dbReference type="Pfam" id="PF13456"/>
    </source>
</evidence>
<dbReference type="InterPro" id="IPR012337">
    <property type="entry name" value="RNaseH-like_sf"/>
</dbReference>
<dbReference type="EMBL" id="JARKNE010000013">
    <property type="protein sequence ID" value="KAK5772878.1"/>
    <property type="molecule type" value="Genomic_DNA"/>
</dbReference>
<evidence type="ECO:0000313" key="3">
    <source>
        <dbReference type="Proteomes" id="UP001358586"/>
    </source>
</evidence>
<protein>
    <recommendedName>
        <fullName evidence="1">RNase H type-1 domain-containing protein</fullName>
    </recommendedName>
</protein>
<name>A0ABR0MIF0_GOSAR</name>
<feature type="domain" description="RNase H type-1" evidence="1">
    <location>
        <begin position="77"/>
        <end position="167"/>
    </location>
</feature>
<dbReference type="InterPro" id="IPR002156">
    <property type="entry name" value="RNaseH_domain"/>
</dbReference>
<dbReference type="Proteomes" id="UP001358586">
    <property type="component" value="Chromosome 13"/>
</dbReference>
<dbReference type="Gene3D" id="3.30.420.10">
    <property type="entry name" value="Ribonuclease H-like superfamily/Ribonuclease H"/>
    <property type="match status" value="1"/>
</dbReference>
<organism evidence="2 3">
    <name type="scientific">Gossypium arboreum</name>
    <name type="common">Tree cotton</name>
    <name type="synonym">Gossypium nanking</name>
    <dbReference type="NCBI Taxonomy" id="29729"/>
    <lineage>
        <taxon>Eukaryota</taxon>
        <taxon>Viridiplantae</taxon>
        <taxon>Streptophyta</taxon>
        <taxon>Embryophyta</taxon>
        <taxon>Tracheophyta</taxon>
        <taxon>Spermatophyta</taxon>
        <taxon>Magnoliopsida</taxon>
        <taxon>eudicotyledons</taxon>
        <taxon>Gunneridae</taxon>
        <taxon>Pentapetalae</taxon>
        <taxon>rosids</taxon>
        <taxon>malvids</taxon>
        <taxon>Malvales</taxon>
        <taxon>Malvaceae</taxon>
        <taxon>Malvoideae</taxon>
        <taxon>Gossypium</taxon>
    </lineage>
</organism>
<dbReference type="CDD" id="cd06222">
    <property type="entry name" value="RNase_H_like"/>
    <property type="match status" value="1"/>
</dbReference>
<proteinExistence type="predicted"/>
<dbReference type="SUPFAM" id="SSF53098">
    <property type="entry name" value="Ribonuclease H-like"/>
    <property type="match status" value="1"/>
</dbReference>
<dbReference type="InterPro" id="IPR053151">
    <property type="entry name" value="RNase_H-like"/>
</dbReference>
<gene>
    <name evidence="2" type="ORF">PVK06_049178</name>
</gene>
<dbReference type="Pfam" id="PF13456">
    <property type="entry name" value="RVT_3"/>
    <property type="match status" value="1"/>
</dbReference>
<comment type="caution">
    <text evidence="2">The sequence shown here is derived from an EMBL/GenBank/DDBJ whole genome shotgun (WGS) entry which is preliminary data.</text>
</comment>
<dbReference type="InterPro" id="IPR044730">
    <property type="entry name" value="RNase_H-like_dom_plant"/>
</dbReference>
<evidence type="ECO:0000313" key="2">
    <source>
        <dbReference type="EMBL" id="KAK5772878.1"/>
    </source>
</evidence>
<reference evidence="2 3" key="1">
    <citation type="submission" date="2023-03" db="EMBL/GenBank/DDBJ databases">
        <title>WGS of Gossypium arboreum.</title>
        <authorList>
            <person name="Yu D."/>
        </authorList>
    </citation>
    <scope>NUCLEOTIDE SEQUENCE [LARGE SCALE GENOMIC DNA]</scope>
    <source>
        <tissue evidence="2">Leaf</tissue>
    </source>
</reference>
<dbReference type="PANTHER" id="PTHR47723">
    <property type="entry name" value="OS05G0353850 PROTEIN"/>
    <property type="match status" value="1"/>
</dbReference>
<keyword evidence="3" id="KW-1185">Reference proteome</keyword>